<dbReference type="Proteomes" id="UP000551709">
    <property type="component" value="Chromosome"/>
</dbReference>
<sequence>MPRAIRRFQSISRGRIALVAAAGVALSAAPAHAADPDPYAGFGGARYVAMGAGFRRADLPMFCAAARALLAEVGGNEAAAEKLARSRGHGRLSIALALVFVGTGVEEVWRVAPWCFRSSGSRWWIFML</sequence>
<proteinExistence type="predicted"/>
<organism evidence="1 2">
    <name type="scientific">Bradyrhizobium barranii subsp. apii</name>
    <dbReference type="NCBI Taxonomy" id="2819348"/>
    <lineage>
        <taxon>Bacteria</taxon>
        <taxon>Pseudomonadati</taxon>
        <taxon>Pseudomonadota</taxon>
        <taxon>Alphaproteobacteria</taxon>
        <taxon>Hyphomicrobiales</taxon>
        <taxon>Nitrobacteraceae</taxon>
        <taxon>Bradyrhizobium</taxon>
        <taxon>Bradyrhizobium barranii</taxon>
    </lineage>
</organism>
<dbReference type="EMBL" id="CP096255">
    <property type="protein sequence ID" value="UPT90310.1"/>
    <property type="molecule type" value="Genomic_DNA"/>
</dbReference>
<reference evidence="1" key="1">
    <citation type="journal article" date="2017" name="Syst. Appl. Microbiol.">
        <title>Soybeans inoculated with root zone soils of Canadian native legumes harbour diverse and novel Bradyrhizobium spp. that possess agricultural potential.</title>
        <authorList>
            <person name="Bromfield E.S.P."/>
            <person name="Cloutier S."/>
            <person name="Tambong J.T."/>
            <person name="Tran Thi T.V."/>
        </authorList>
    </citation>
    <scope>NUCLEOTIDE SEQUENCE</scope>
    <source>
        <strain evidence="1">1S5</strain>
    </source>
</reference>
<evidence type="ECO:0000313" key="1">
    <source>
        <dbReference type="EMBL" id="UPT90310.1"/>
    </source>
</evidence>
<protein>
    <submittedName>
        <fullName evidence="1">Uncharacterized protein</fullName>
    </submittedName>
</protein>
<dbReference type="RefSeq" id="WP_166099945.1">
    <property type="nucleotide sequence ID" value="NZ_CP096251.1"/>
</dbReference>
<gene>
    <name evidence="1" type="ORF">HAP41_0000016015</name>
</gene>
<name>A0A8T5VKQ3_9BRAD</name>
<accession>A0A8T5VKQ3</accession>
<evidence type="ECO:0000313" key="2">
    <source>
        <dbReference type="Proteomes" id="UP000551709"/>
    </source>
</evidence>
<reference evidence="1" key="2">
    <citation type="submission" date="2022-04" db="EMBL/GenBank/DDBJ databases">
        <authorList>
            <person name="Bromfield E.S.P."/>
            <person name="Cloutier S."/>
        </authorList>
    </citation>
    <scope>NUCLEOTIDE SEQUENCE</scope>
    <source>
        <strain evidence="1">1S5</strain>
    </source>
</reference>
<dbReference type="AlphaFoldDB" id="A0A8T5VKQ3"/>